<protein>
    <recommendedName>
        <fullName evidence="1">VQ domain-containing protein</fullName>
    </recommendedName>
</protein>
<gene>
    <name evidence="2" type="ORF">TAV2_LOCUS1014</name>
</gene>
<dbReference type="Proteomes" id="UP000836841">
    <property type="component" value="Chromosome 1"/>
</dbReference>
<reference evidence="2 3" key="1">
    <citation type="submission" date="2022-03" db="EMBL/GenBank/DDBJ databases">
        <authorList>
            <person name="Nunn A."/>
            <person name="Chopra R."/>
            <person name="Nunn A."/>
            <person name="Contreras Garrido A."/>
        </authorList>
    </citation>
    <scope>NUCLEOTIDE SEQUENCE [LARGE SCALE GENOMIC DNA]</scope>
</reference>
<evidence type="ECO:0000313" key="2">
    <source>
        <dbReference type="EMBL" id="CAH2034969.1"/>
    </source>
</evidence>
<accession>A0AAU9RBG6</accession>
<dbReference type="AlphaFoldDB" id="A0AAU9RBG6"/>
<dbReference type="PANTHER" id="PTHR33783:SF5">
    <property type="entry name" value="VQ MOTIF-CONTAINING PROTEIN 5"/>
    <property type="match status" value="1"/>
</dbReference>
<sequence length="212" mass="24130">MNHRPQNDHLRINKNGKYIRKNIFHQVHFNANAISQPPQPKTQVYIIDKKDFKSVVQQLTGYQSCESSPQNLPQRQKIRPEPINRTSPVPPNAIAVQEDLHASLCRRYLESLLEDSSESNGDQFQQPFDEYQSHMLAQPQVPIQSMSCSNGLEPVNMTTTLTSPRFDGSPQQMDGAYSFSSTVEYNQPLTANLTFSSMTQPEDFDFDIAHLC</sequence>
<dbReference type="Pfam" id="PF05678">
    <property type="entry name" value="VQ"/>
    <property type="match status" value="1"/>
</dbReference>
<name>A0AAU9RBG6_THLAR</name>
<evidence type="ECO:0000313" key="3">
    <source>
        <dbReference type="Proteomes" id="UP000836841"/>
    </source>
</evidence>
<dbReference type="InterPro" id="IPR039612">
    <property type="entry name" value="VQ_5/9/14"/>
</dbReference>
<organism evidence="2 3">
    <name type="scientific">Thlaspi arvense</name>
    <name type="common">Field penny-cress</name>
    <dbReference type="NCBI Taxonomy" id="13288"/>
    <lineage>
        <taxon>Eukaryota</taxon>
        <taxon>Viridiplantae</taxon>
        <taxon>Streptophyta</taxon>
        <taxon>Embryophyta</taxon>
        <taxon>Tracheophyta</taxon>
        <taxon>Spermatophyta</taxon>
        <taxon>Magnoliopsida</taxon>
        <taxon>eudicotyledons</taxon>
        <taxon>Gunneridae</taxon>
        <taxon>Pentapetalae</taxon>
        <taxon>rosids</taxon>
        <taxon>malvids</taxon>
        <taxon>Brassicales</taxon>
        <taxon>Brassicaceae</taxon>
        <taxon>Thlaspideae</taxon>
        <taxon>Thlaspi</taxon>
    </lineage>
</organism>
<dbReference type="EMBL" id="OU466857">
    <property type="protein sequence ID" value="CAH2034969.1"/>
    <property type="molecule type" value="Genomic_DNA"/>
</dbReference>
<dbReference type="InterPro" id="IPR008889">
    <property type="entry name" value="VQ"/>
</dbReference>
<evidence type="ECO:0000259" key="1">
    <source>
        <dbReference type="Pfam" id="PF05678"/>
    </source>
</evidence>
<dbReference type="PANTHER" id="PTHR33783">
    <property type="entry name" value="PROTEIN HAIKU1"/>
    <property type="match status" value="1"/>
</dbReference>
<feature type="domain" description="VQ" evidence="1">
    <location>
        <begin position="42"/>
        <end position="61"/>
    </location>
</feature>
<proteinExistence type="predicted"/>
<keyword evidence="3" id="KW-1185">Reference proteome</keyword>